<evidence type="ECO:0000259" key="4">
    <source>
        <dbReference type="Pfam" id="PF07001"/>
    </source>
</evidence>
<feature type="compositionally biased region" description="Basic and acidic residues" evidence="3">
    <location>
        <begin position="486"/>
        <end position="497"/>
    </location>
</feature>
<dbReference type="GO" id="GO:0040029">
    <property type="term" value="P:epigenetic regulation of gene expression"/>
    <property type="evidence" value="ECO:0007669"/>
    <property type="project" value="TreeGrafter"/>
</dbReference>
<dbReference type="OrthoDB" id="1939715at2759"/>
<reference evidence="5 6" key="1">
    <citation type="submission" date="2019-09" db="EMBL/GenBank/DDBJ databases">
        <title>A chromosome-level genome assembly of the Chinese tupelo Nyssa sinensis.</title>
        <authorList>
            <person name="Yang X."/>
            <person name="Kang M."/>
            <person name="Yang Y."/>
            <person name="Xiong H."/>
            <person name="Wang M."/>
            <person name="Zhang Z."/>
            <person name="Wang Z."/>
            <person name="Wu H."/>
            <person name="Ma T."/>
            <person name="Liu J."/>
            <person name="Xi Z."/>
        </authorList>
    </citation>
    <scope>NUCLEOTIDE SEQUENCE [LARGE SCALE GENOMIC DNA]</scope>
    <source>
        <strain evidence="5">J267</strain>
        <tissue evidence="5">Leaf</tissue>
    </source>
</reference>
<dbReference type="EMBL" id="CM018036">
    <property type="protein sequence ID" value="KAA8540798.1"/>
    <property type="molecule type" value="Genomic_DNA"/>
</dbReference>
<feature type="region of interest" description="Disordered" evidence="3">
    <location>
        <begin position="1063"/>
        <end position="1249"/>
    </location>
</feature>
<protein>
    <recommendedName>
        <fullName evidence="4">BAT2 N-terminal domain-containing protein</fullName>
    </recommendedName>
</protein>
<organism evidence="5 6">
    <name type="scientific">Nyssa sinensis</name>
    <dbReference type="NCBI Taxonomy" id="561372"/>
    <lineage>
        <taxon>Eukaryota</taxon>
        <taxon>Viridiplantae</taxon>
        <taxon>Streptophyta</taxon>
        <taxon>Embryophyta</taxon>
        <taxon>Tracheophyta</taxon>
        <taxon>Spermatophyta</taxon>
        <taxon>Magnoliopsida</taxon>
        <taxon>eudicotyledons</taxon>
        <taxon>Gunneridae</taxon>
        <taxon>Pentapetalae</taxon>
        <taxon>asterids</taxon>
        <taxon>Cornales</taxon>
        <taxon>Nyssaceae</taxon>
        <taxon>Nyssa</taxon>
    </lineage>
</organism>
<keyword evidence="1" id="KW-0597">Phosphoprotein</keyword>
<feature type="region of interest" description="Disordered" evidence="3">
    <location>
        <begin position="1"/>
        <end position="236"/>
    </location>
</feature>
<dbReference type="PANTHER" id="PTHR34805">
    <property type="entry name" value="PROTEIN MODIFIER OF SNC1 1"/>
    <property type="match status" value="1"/>
</dbReference>
<evidence type="ECO:0000313" key="6">
    <source>
        <dbReference type="Proteomes" id="UP000325577"/>
    </source>
</evidence>
<feature type="compositionally biased region" description="Basic and acidic residues" evidence="3">
    <location>
        <begin position="174"/>
        <end position="187"/>
    </location>
</feature>
<sequence>MTSSMMAGERRWASSARRGGLTSLGKVAVPKPLNLPSQRLENHGLDPNVEIVPKGTLSWGSRSSSSASNAWGSSTLSPTGSPGHLNGRPSSGGSGTRPSTAGSDRTHEPAVNAWGPNSRPSSASGALTSNQTSLTSSRPRSAETRPVLHEKLGVAFSKNDGFSLSSGDFPTLGSERDDSGRNTESQDHGSYGRPGSSSGKVAPAKEKSATPPAGDVSANANGKSGTANTWKRDGSQHVEDGARPIMEKWQGDPPPYLNANVPPQLFDAWHGPPINAPTGVWYRGPPGGPPYVTPVAPGGFPIEPFPYYHPQIPAAALANSQPVHLPGPGPRGPHPKNGDLYRPHIPDAFIRPGMPIRPGFYPGPVAYEGYYGPPMAYCNSNERDIPFMGMAAGPSVYNRYTGQNAPDPGNNHSRAGGHGSTGKTMVSEHVESGHPDDTRGPYKVLLKQQNEWDGKEEERKWEETVPANAPYLGKGDQPKASWKNEWGADHKKDEENYSRGTSLSEDVPARTSDSQGGYSVDSVKVKFPGSMGKEEAVDDSLLKKSENATSALPEVSQEFQSTRKDSTLIQKIEGLNAKARASDGLHDVAFIPSREEEKNMFGVDYKDNHSVNAVDAVASGDHIPTLHGVDVSAGDKTLQPAAASRTAISRRPSYGVQGRLDNRGKRFNPQDADGWRKKTLAAEGRTEGESVTPMFDPSDCQAQRAKMREIAKQRAKQLQEEEEERIREQKAKAQAKLEELNRRTQIAESSNQKLARVEPAGVGESTVLSRNSLLEPDNTQPESVPQGQPLPLHQDAHNAGVADCKAAPQVNDGSGVNRHKRMGYKPKQNIPLEKNMTDKLVPISTTEAPKNHTDVVVYDIKSIEVAGEVGPSESSLPINPNIMAEPLAHQRRKANRSVKNKHKMEDVPPFAALPSPVPKETNPSKAFIESGKSKASEFKLDSSPVQPPTDGKHSVHPSEQHFSLPSEESHGRVNNQWKPQHSRWTPRNPQANRSAEKFHSSDAVVWAPVRSLNKSEVTDEASHRTVPDAVTPTAKSDNLVQNSLKSKRAEMERYVPKPVAKELAQQGSMQIPVSSLVNQTTTDETVERTEPGVQNTESSQPASSAIGNVGSTAESRNDNSKQNKQSKAHGLWRQRVSMESPNVQGLQDRSYLTSNPGKSGQKSIDQHQSLMPDVISVKGQPKFSDDWNTSDGWNTADNSDTGAPVPSPVVKDQGVTGRGKRHPSKGHRSTGHNYNHDNRNINSGDTDRSYNNSAALEITPADKIVASRENRVIGEQTSSHWQPKSQAYSAHNQRGNRSSGGQNVAADVSMADQKDSAVHIPPQNDKDNSEVMAQPHPDLSVSEHKNVAEVPNVGQQEAKRERKVASFKGRPPSPNQGPVNMVEPAPPASMDAQHEQYFSSGFRKNGNQNNRSGRGHATRGEWSSIGQDNRQFNMPANRERQRHSFAL</sequence>
<feature type="compositionally biased region" description="Polar residues" evidence="3">
    <location>
        <begin position="118"/>
        <end position="139"/>
    </location>
</feature>
<evidence type="ECO:0000256" key="3">
    <source>
        <dbReference type="SAM" id="MobiDB-lite"/>
    </source>
</evidence>
<dbReference type="PANTHER" id="PTHR34805:SF1">
    <property type="entry name" value="PROTEIN MODIFIER OF SNC1 1"/>
    <property type="match status" value="1"/>
</dbReference>
<feature type="compositionally biased region" description="Low complexity" evidence="3">
    <location>
        <begin position="56"/>
        <end position="89"/>
    </location>
</feature>
<keyword evidence="6" id="KW-1185">Reference proteome</keyword>
<feature type="compositionally biased region" description="Polar residues" evidence="3">
    <location>
        <begin position="1240"/>
        <end position="1249"/>
    </location>
</feature>
<feature type="compositionally biased region" description="Polar residues" evidence="3">
    <location>
        <begin position="972"/>
        <end position="993"/>
    </location>
</feature>
<feature type="compositionally biased region" description="Basic residues" evidence="3">
    <location>
        <begin position="889"/>
        <end position="902"/>
    </location>
</feature>
<dbReference type="InterPro" id="IPR038808">
    <property type="entry name" value="MOS1-like"/>
</dbReference>
<feature type="compositionally biased region" description="Basic residues" evidence="3">
    <location>
        <begin position="1218"/>
        <end position="1230"/>
    </location>
</feature>
<feature type="region of interest" description="Disordered" evidence="3">
    <location>
        <begin position="773"/>
        <end position="795"/>
    </location>
</feature>
<feature type="domain" description="BAT2 N-terminal" evidence="4">
    <location>
        <begin position="15"/>
        <end position="133"/>
    </location>
</feature>
<feature type="region of interest" description="Disordered" evidence="3">
    <location>
        <begin position="1267"/>
        <end position="1387"/>
    </location>
</feature>
<feature type="compositionally biased region" description="Basic and acidic residues" evidence="3">
    <location>
        <begin position="450"/>
        <end position="463"/>
    </location>
</feature>
<feature type="region of interest" description="Disordered" evidence="3">
    <location>
        <begin position="402"/>
        <end position="531"/>
    </location>
</feature>
<feature type="compositionally biased region" description="Polar residues" evidence="3">
    <location>
        <begin position="1033"/>
        <end position="1042"/>
    </location>
</feature>
<evidence type="ECO:0000256" key="1">
    <source>
        <dbReference type="ARBA" id="ARBA00022553"/>
    </source>
</evidence>
<feature type="compositionally biased region" description="Basic and acidic residues" evidence="3">
    <location>
        <begin position="140"/>
        <end position="152"/>
    </location>
</feature>
<feature type="compositionally biased region" description="Basic and acidic residues" evidence="3">
    <location>
        <begin position="950"/>
        <end position="959"/>
    </location>
</feature>
<feature type="compositionally biased region" description="Basic and acidic residues" evidence="3">
    <location>
        <begin position="426"/>
        <end position="440"/>
    </location>
</feature>
<proteinExistence type="predicted"/>
<dbReference type="InterPro" id="IPR009738">
    <property type="entry name" value="BAT2_N"/>
</dbReference>
<feature type="compositionally biased region" description="Polar residues" evidence="3">
    <location>
        <begin position="1137"/>
        <end position="1169"/>
    </location>
</feature>
<feature type="compositionally biased region" description="Polar residues" evidence="3">
    <location>
        <begin position="1065"/>
        <end position="1083"/>
    </location>
</feature>
<feature type="region of interest" description="Disordered" evidence="3">
    <location>
        <begin position="641"/>
        <end position="672"/>
    </location>
</feature>
<feature type="region of interest" description="Disordered" evidence="3">
    <location>
        <begin position="1399"/>
        <end position="1447"/>
    </location>
</feature>
<keyword evidence="2" id="KW-0175">Coiled coil</keyword>
<feature type="compositionally biased region" description="Basic and acidic residues" evidence="3">
    <location>
        <begin position="931"/>
        <end position="940"/>
    </location>
</feature>
<feature type="region of interest" description="Disordered" evidence="3">
    <location>
        <begin position="884"/>
        <end position="1042"/>
    </location>
</feature>
<feature type="compositionally biased region" description="Polar residues" evidence="3">
    <location>
        <begin position="1186"/>
        <end position="1201"/>
    </location>
</feature>
<feature type="compositionally biased region" description="Basic and acidic residues" evidence="3">
    <location>
        <begin position="1016"/>
        <end position="1026"/>
    </location>
</feature>
<feature type="compositionally biased region" description="Polar residues" evidence="3">
    <location>
        <begin position="1092"/>
        <end position="1114"/>
    </location>
</feature>
<feature type="compositionally biased region" description="Polar residues" evidence="3">
    <location>
        <begin position="218"/>
        <end position="229"/>
    </location>
</feature>
<evidence type="ECO:0000313" key="5">
    <source>
        <dbReference type="EMBL" id="KAA8540798.1"/>
    </source>
</evidence>
<evidence type="ECO:0000256" key="2">
    <source>
        <dbReference type="SAM" id="Coils"/>
    </source>
</evidence>
<dbReference type="Pfam" id="PF07001">
    <property type="entry name" value="BAT2_N"/>
    <property type="match status" value="1"/>
</dbReference>
<feature type="compositionally biased region" description="Polar residues" evidence="3">
    <location>
        <begin position="1275"/>
        <end position="1302"/>
    </location>
</feature>
<dbReference type="Proteomes" id="UP000325577">
    <property type="component" value="Linkage Group LG13"/>
</dbReference>
<feature type="compositionally biased region" description="Polar residues" evidence="3">
    <location>
        <begin position="1424"/>
        <end position="1434"/>
    </location>
</feature>
<gene>
    <name evidence="5" type="ORF">F0562_024283</name>
</gene>
<name>A0A5J5BDT9_9ASTE</name>
<accession>A0A5J5BDT9</accession>
<feature type="coiled-coil region" evidence="2">
    <location>
        <begin position="704"/>
        <end position="757"/>
    </location>
</feature>
<feature type="compositionally biased region" description="Polar residues" evidence="3">
    <location>
        <begin position="773"/>
        <end position="786"/>
    </location>
</feature>